<proteinExistence type="predicted"/>
<gene>
    <name evidence="1" type="ORF">DF185_22875</name>
</gene>
<protein>
    <submittedName>
        <fullName evidence="1">Uncharacterized protein</fullName>
    </submittedName>
</protein>
<accession>A0A2V3ZRH9</accession>
<keyword evidence="2" id="KW-1185">Reference proteome</keyword>
<dbReference type="Proteomes" id="UP000248079">
    <property type="component" value="Unassembled WGS sequence"/>
</dbReference>
<organism evidence="1 2">
    <name type="scientific">Marinifilum breve</name>
    <dbReference type="NCBI Taxonomy" id="2184082"/>
    <lineage>
        <taxon>Bacteria</taxon>
        <taxon>Pseudomonadati</taxon>
        <taxon>Bacteroidota</taxon>
        <taxon>Bacteroidia</taxon>
        <taxon>Marinilabiliales</taxon>
        <taxon>Marinifilaceae</taxon>
    </lineage>
</organism>
<reference evidence="1 2" key="1">
    <citation type="submission" date="2018-05" db="EMBL/GenBank/DDBJ databases">
        <title>Marinifilum breve JC075T sp. nov., a marine bacterium isolated from Yongle Blue Hole in the South China Sea.</title>
        <authorList>
            <person name="Fu T."/>
        </authorList>
    </citation>
    <scope>NUCLEOTIDE SEQUENCE [LARGE SCALE GENOMIC DNA]</scope>
    <source>
        <strain evidence="1 2">JC075</strain>
    </source>
</reference>
<dbReference type="AlphaFoldDB" id="A0A2V3ZRH9"/>
<dbReference type="EMBL" id="QFLI01000030">
    <property type="protein sequence ID" value="PXX94796.1"/>
    <property type="molecule type" value="Genomic_DNA"/>
</dbReference>
<sequence>MNYSPETFYYWPDLRTVIPSLGITHPNWRECILLDGFVCIVWRIILFQVITELWLIHCSKLDVIQL</sequence>
<name>A0A2V3ZRH9_9BACT</name>
<evidence type="ECO:0000313" key="1">
    <source>
        <dbReference type="EMBL" id="PXX94796.1"/>
    </source>
</evidence>
<comment type="caution">
    <text evidence="1">The sequence shown here is derived from an EMBL/GenBank/DDBJ whole genome shotgun (WGS) entry which is preliminary data.</text>
</comment>
<evidence type="ECO:0000313" key="2">
    <source>
        <dbReference type="Proteomes" id="UP000248079"/>
    </source>
</evidence>